<proteinExistence type="predicted"/>
<dbReference type="InterPro" id="IPR022276">
    <property type="entry name" value="Conjug_transposon_TraK"/>
</dbReference>
<reference evidence="1 2" key="1">
    <citation type="submission" date="2018-06" db="EMBL/GenBank/DDBJ databases">
        <authorList>
            <consortium name="Pathogen Informatics"/>
            <person name="Doyle S."/>
        </authorList>
    </citation>
    <scope>NUCLEOTIDE SEQUENCE [LARGE SCALE GENOMIC DNA]</scope>
    <source>
        <strain evidence="1 2">NCTC11388</strain>
    </source>
</reference>
<name>A0A380CTZ9_SPHSI</name>
<dbReference type="NCBIfam" id="TIGR03781">
    <property type="entry name" value="Bac_Flav_CT_K"/>
    <property type="match status" value="1"/>
</dbReference>
<dbReference type="Proteomes" id="UP000254893">
    <property type="component" value="Unassembled WGS sequence"/>
</dbReference>
<accession>A0A380CTZ9</accession>
<dbReference type="EMBL" id="UGYW01000002">
    <property type="protein sequence ID" value="SUJ28764.1"/>
    <property type="molecule type" value="Genomic_DNA"/>
</dbReference>
<protein>
    <submittedName>
        <fullName evidence="1">Bacteroides conjugative transposon TraK protein</fullName>
    </submittedName>
</protein>
<evidence type="ECO:0000313" key="1">
    <source>
        <dbReference type="EMBL" id="SUJ28764.1"/>
    </source>
</evidence>
<dbReference type="RefSeq" id="WP_003005512.1">
    <property type="nucleotide sequence ID" value="NZ_CP068082.1"/>
</dbReference>
<organism evidence="1 2">
    <name type="scientific">Sphingobacterium spiritivorum</name>
    <name type="common">Flavobacterium spiritivorum</name>
    <dbReference type="NCBI Taxonomy" id="258"/>
    <lineage>
        <taxon>Bacteria</taxon>
        <taxon>Pseudomonadati</taxon>
        <taxon>Bacteroidota</taxon>
        <taxon>Sphingobacteriia</taxon>
        <taxon>Sphingobacteriales</taxon>
        <taxon>Sphingobacteriaceae</taxon>
        <taxon>Sphingobacterium</taxon>
    </lineage>
</organism>
<evidence type="ECO:0000313" key="2">
    <source>
        <dbReference type="Proteomes" id="UP000254893"/>
    </source>
</evidence>
<gene>
    <name evidence="1" type="ORF">NCTC11388_04429</name>
</gene>
<dbReference type="AlphaFoldDB" id="A0A380CTZ9"/>
<sequence>MIIKNIEAKIRLATFIAGASLIAAVLMVMTVSFFAYKQVGNARKSVYILDANNVPMSASQTDVEVNRPIEYRTHINLFHSLFFTLAPDDKFIEYQMRKAMYLIDESGALQYNNLREKGFFNSVLSSSSVLTIQTDSIHVDPVKKYFRYYGKQTIDRRSSTVVRTLVTEGYLRDLDVRTENNGHGILITRWKTLENKDISYVQKNNF</sequence>